<evidence type="ECO:0000313" key="3">
    <source>
        <dbReference type="Proteomes" id="UP000008827"/>
    </source>
</evidence>
<reference evidence="1" key="1">
    <citation type="journal article" date="2010" name="Nature">
        <title>Genome sequence of the palaeopolyploid soybean.</title>
        <authorList>
            <person name="Schmutz J."/>
            <person name="Cannon S.B."/>
            <person name="Schlueter J."/>
            <person name="Ma J."/>
            <person name="Mitros T."/>
            <person name="Nelson W."/>
            <person name="Hyten D.L."/>
            <person name="Song Q."/>
            <person name="Thelen J.J."/>
            <person name="Cheng J."/>
            <person name="Xu D."/>
            <person name="Hellsten U."/>
            <person name="May G.D."/>
            <person name="Yu Y."/>
            <person name="Sakurai T."/>
            <person name="Umezawa T."/>
            <person name="Bhattacharyya M.K."/>
            <person name="Sandhu D."/>
            <person name="Valliyodan B."/>
            <person name="Lindquist E."/>
            <person name="Peto M."/>
            <person name="Grant D."/>
            <person name="Shu S."/>
            <person name="Goodstein D."/>
            <person name="Barry K."/>
            <person name="Futrell-Griggs M."/>
            <person name="Abernathy B."/>
            <person name="Du J."/>
            <person name="Tian Z."/>
            <person name="Zhu L."/>
            <person name="Gill N."/>
            <person name="Joshi T."/>
            <person name="Libault M."/>
            <person name="Sethuraman A."/>
            <person name="Zhang X.-C."/>
            <person name="Shinozaki K."/>
            <person name="Nguyen H.T."/>
            <person name="Wing R.A."/>
            <person name="Cregan P."/>
            <person name="Specht J."/>
            <person name="Grimwood J."/>
            <person name="Rokhsar D."/>
            <person name="Stacey G."/>
            <person name="Shoemaker R.C."/>
            <person name="Jackson S.A."/>
        </authorList>
    </citation>
    <scope>NUCLEOTIDE SEQUENCE</scope>
    <source>
        <tissue evidence="1">Callus</tissue>
    </source>
</reference>
<organism evidence="2">
    <name type="scientific">Glycine max</name>
    <name type="common">Soybean</name>
    <name type="synonym">Glycine hispida</name>
    <dbReference type="NCBI Taxonomy" id="3847"/>
    <lineage>
        <taxon>Eukaryota</taxon>
        <taxon>Viridiplantae</taxon>
        <taxon>Streptophyta</taxon>
        <taxon>Embryophyta</taxon>
        <taxon>Tracheophyta</taxon>
        <taxon>Spermatophyta</taxon>
        <taxon>Magnoliopsida</taxon>
        <taxon>eudicotyledons</taxon>
        <taxon>Gunneridae</taxon>
        <taxon>Pentapetalae</taxon>
        <taxon>rosids</taxon>
        <taxon>fabids</taxon>
        <taxon>Fabales</taxon>
        <taxon>Fabaceae</taxon>
        <taxon>Papilionoideae</taxon>
        <taxon>50 kb inversion clade</taxon>
        <taxon>NPAAA clade</taxon>
        <taxon>indigoferoid/millettioid clade</taxon>
        <taxon>Phaseoleae</taxon>
        <taxon>Glycine</taxon>
        <taxon>Glycine subgen. Soja</taxon>
    </lineage>
</organism>
<dbReference type="EnsemblPlants" id="KRG88626">
    <property type="protein sequence ID" value="KRG88626"/>
    <property type="gene ID" value="GLYMA_U042200"/>
</dbReference>
<dbReference type="InParanoid" id="A0A0R0EBB6"/>
<keyword evidence="3" id="KW-1185">Reference proteome</keyword>
<gene>
    <name evidence="1" type="ORF">GLYMA_U042200</name>
</gene>
<proteinExistence type="predicted"/>
<dbReference type="Proteomes" id="UP000008827">
    <property type="component" value="Unassembled WGS sequence"/>
</dbReference>
<name>A0A0R0EBB6_SOYBN</name>
<dbReference type="Gramene" id="KRG88626">
    <property type="protein sequence ID" value="KRG88626"/>
    <property type="gene ID" value="GLYMA_U042200"/>
</dbReference>
<dbReference type="FunCoup" id="A0A0R0EBB6">
    <property type="interactions" value="30"/>
</dbReference>
<accession>A0A0R0EBB6</accession>
<reference evidence="1" key="3">
    <citation type="submission" date="2018-07" db="EMBL/GenBank/DDBJ databases">
        <title>WGS assembly of Glycine max.</title>
        <authorList>
            <person name="Schmutz J."/>
            <person name="Cannon S."/>
            <person name="Schlueter J."/>
            <person name="Ma J."/>
            <person name="Mitros T."/>
            <person name="Nelson W."/>
            <person name="Hyten D."/>
            <person name="Song Q."/>
            <person name="Thelen J."/>
            <person name="Cheng J."/>
            <person name="Xu D."/>
            <person name="Hellsten U."/>
            <person name="May G."/>
            <person name="Yu Y."/>
            <person name="Sakurai T."/>
            <person name="Umezawa T."/>
            <person name="Bhattacharyya M."/>
            <person name="Sandhu D."/>
            <person name="Valliyodan B."/>
            <person name="Lindquist E."/>
            <person name="Peto M."/>
            <person name="Grant D."/>
            <person name="Shu S."/>
            <person name="Goodstein D."/>
            <person name="Barry K."/>
            <person name="Futrell-Griggs M."/>
            <person name="Abernathy B."/>
            <person name="Du J."/>
            <person name="Tian Z."/>
            <person name="Zhu L."/>
            <person name="Gill N."/>
            <person name="Joshi T."/>
            <person name="Libault M."/>
            <person name="Sethuraman A."/>
            <person name="Zhang X."/>
            <person name="Shinozaki K."/>
            <person name="Nguyen H."/>
            <person name="Wing R."/>
            <person name="Cregan P."/>
            <person name="Specht J."/>
            <person name="Grimwood J."/>
            <person name="Rokhsar D."/>
            <person name="Stacey G."/>
            <person name="Shoemaker R."/>
            <person name="Jackson S."/>
        </authorList>
    </citation>
    <scope>NUCLEOTIDE SEQUENCE</scope>
    <source>
        <tissue evidence="1">Callus</tissue>
    </source>
</reference>
<dbReference type="EMBL" id="KZ847173">
    <property type="protein sequence ID" value="KRG88626.1"/>
    <property type="molecule type" value="Genomic_DNA"/>
</dbReference>
<evidence type="ECO:0000313" key="2">
    <source>
        <dbReference type="EnsemblPlants" id="KRG88626"/>
    </source>
</evidence>
<evidence type="ECO:0000313" key="1">
    <source>
        <dbReference type="EMBL" id="KRG88626.1"/>
    </source>
</evidence>
<dbReference type="AlphaFoldDB" id="A0A0R0EBB6"/>
<protein>
    <submittedName>
        <fullName evidence="1 2">Uncharacterized protein</fullName>
    </submittedName>
</protein>
<reference evidence="2" key="2">
    <citation type="submission" date="2018-02" db="UniProtKB">
        <authorList>
            <consortium name="EnsemblPlants"/>
        </authorList>
    </citation>
    <scope>IDENTIFICATION</scope>
    <source>
        <strain evidence="2">Williams 82</strain>
    </source>
</reference>
<sequence length="120" mass="13803">MKKLLAKGERSNSLSLIAIRRTIFEHLLCGLPEKPIAKKFLDALEKRYQELIDMRYDNVGGVKEFIVKMVHIQTKLKSHQIDLNEKFTVKHALNSLSVDLTQIKTTHNTIGEKWIVKACC</sequence>
<dbReference type="OMA" id="THNTIGE"/>